<feature type="transmembrane region" description="Helical" evidence="13">
    <location>
        <begin position="346"/>
        <end position="369"/>
    </location>
</feature>
<sequence>MDFRNYTVLVAPDFAVASYIYFENPKALGISILFVYFLILLGSGINIYTIVSDKQLYTPMYFFICNLSAIDIFYTSSAALTLLAVFLVDIKTISYKACLVQMFFYHSGDLMEAVAIGIMAYDRLVAICNPLRYCAIITKNQIIMLIIFSWLFSVSLTCYLAFTAERLSVCKPVLNAPFCDFQTFVRASCINANPEIGKAAIIGFVVVFSSFAFIILSYIIITVVVIKLSTESRKQMFSTCTSHVIVIFCYFMPKIIVNFATSYGVVMTMSERFSAHVASTFGPSLVNPFVNFTILVTPDFTVPSFEYVENPKALGVGILIVYFLILFGSGVNIFTIVSDKSLYTPMYFFICNLSAIDILHTTSIALTIFSVFLVEIKTISYRACLVQMFFYHSGDLMEAVAIGIMAYDRLVAICNPLRYCAIITKNQIIMLIVFSWLFSLSLTCYLAFTAEGLPVCNPVLNLPFCDYQTFIRASCVNADLYLGKSGIIGFTVVFSSFAFILLSYAIIIVVVIKLSSESRKQMFNTCTSQVIVIFCYFMPKIIVNFASKFGVVLTMSERSSVHIASTFGPSLVNPLVYCLKRENIRKKVVSFFKIYKTSP</sequence>
<feature type="transmembrane region" description="Helical" evidence="13">
    <location>
        <begin position="313"/>
        <end position="334"/>
    </location>
</feature>
<dbReference type="InterPro" id="IPR000276">
    <property type="entry name" value="GPCR_Rhodpsn"/>
</dbReference>
<dbReference type="Pfam" id="PF13853">
    <property type="entry name" value="7tm_4"/>
    <property type="match status" value="2"/>
</dbReference>
<feature type="transmembrane region" description="Helical" evidence="13">
    <location>
        <begin position="99"/>
        <end position="121"/>
    </location>
</feature>
<evidence type="ECO:0000313" key="15">
    <source>
        <dbReference type="EMBL" id="KAG2457077.1"/>
    </source>
</evidence>
<reference evidence="15 16" key="1">
    <citation type="journal article" date="2021" name="Cell">
        <title>Tracing the genetic footprints of vertebrate landing in non-teleost ray-finned fishes.</title>
        <authorList>
            <person name="Bi X."/>
            <person name="Wang K."/>
            <person name="Yang L."/>
            <person name="Pan H."/>
            <person name="Jiang H."/>
            <person name="Wei Q."/>
            <person name="Fang M."/>
            <person name="Yu H."/>
            <person name="Zhu C."/>
            <person name="Cai Y."/>
            <person name="He Y."/>
            <person name="Gan X."/>
            <person name="Zeng H."/>
            <person name="Yu D."/>
            <person name="Zhu Y."/>
            <person name="Jiang H."/>
            <person name="Qiu Q."/>
            <person name="Yang H."/>
            <person name="Zhang Y.E."/>
            <person name="Wang W."/>
            <person name="Zhu M."/>
            <person name="He S."/>
            <person name="Zhang G."/>
        </authorList>
    </citation>
    <scope>NUCLEOTIDE SEQUENCE [LARGE SCALE GENOMIC DNA]</scope>
    <source>
        <strain evidence="15">Bchr_013</strain>
    </source>
</reference>
<dbReference type="InterPro" id="IPR000725">
    <property type="entry name" value="Olfact_rcpt"/>
</dbReference>
<dbReference type="PROSITE" id="PS50262">
    <property type="entry name" value="G_PROTEIN_RECEP_F1_2"/>
    <property type="match status" value="2"/>
</dbReference>
<feature type="non-terminal residue" evidence="15">
    <location>
        <position position="1"/>
    </location>
</feature>
<evidence type="ECO:0000256" key="12">
    <source>
        <dbReference type="ARBA" id="ARBA00023224"/>
    </source>
</evidence>
<comment type="caution">
    <text evidence="15">The sequence shown here is derived from an EMBL/GenBank/DDBJ whole genome shotgun (WGS) entry which is preliminary data.</text>
</comment>
<evidence type="ECO:0000259" key="14">
    <source>
        <dbReference type="PROSITE" id="PS50262"/>
    </source>
</evidence>
<evidence type="ECO:0000256" key="2">
    <source>
        <dbReference type="ARBA" id="ARBA00022475"/>
    </source>
</evidence>
<dbReference type="PANTHER" id="PTHR24242">
    <property type="entry name" value="G-PROTEIN COUPLED RECEPTOR"/>
    <property type="match status" value="1"/>
</dbReference>
<dbReference type="InterPro" id="IPR050939">
    <property type="entry name" value="Olfactory_GPCR1"/>
</dbReference>
<evidence type="ECO:0000256" key="11">
    <source>
        <dbReference type="ARBA" id="ARBA00023180"/>
    </source>
</evidence>
<feature type="transmembrane region" description="Helical" evidence="13">
    <location>
        <begin position="142"/>
        <end position="162"/>
    </location>
</feature>
<dbReference type="PRINTS" id="PR00245">
    <property type="entry name" value="OLFACTORYR"/>
</dbReference>
<keyword evidence="11" id="KW-0325">Glycoprotein</keyword>
<keyword evidence="3" id="KW-0716">Sensory transduction</keyword>
<dbReference type="SMART" id="SM01381">
    <property type="entry name" value="7TM_GPCR_Srsx"/>
    <property type="match status" value="1"/>
</dbReference>
<organism evidence="15 16">
    <name type="scientific">Polypterus senegalus</name>
    <name type="common">Senegal bichir</name>
    <dbReference type="NCBI Taxonomy" id="55291"/>
    <lineage>
        <taxon>Eukaryota</taxon>
        <taxon>Metazoa</taxon>
        <taxon>Chordata</taxon>
        <taxon>Craniata</taxon>
        <taxon>Vertebrata</taxon>
        <taxon>Euteleostomi</taxon>
        <taxon>Actinopterygii</taxon>
        <taxon>Polypteriformes</taxon>
        <taxon>Polypteridae</taxon>
        <taxon>Polypterus</taxon>
    </lineage>
</organism>
<keyword evidence="12" id="KW-0807">Transducer</keyword>
<keyword evidence="2" id="KW-1003">Cell membrane</keyword>
<keyword evidence="16" id="KW-1185">Reference proteome</keyword>
<feature type="non-terminal residue" evidence="15">
    <location>
        <position position="599"/>
    </location>
</feature>
<dbReference type="InterPro" id="IPR017452">
    <property type="entry name" value="GPCR_Rhodpsn_7TM"/>
</dbReference>
<feature type="transmembrane region" description="Helical" evidence="13">
    <location>
        <begin position="487"/>
        <end position="510"/>
    </location>
</feature>
<dbReference type="FunFam" id="1.20.1070.10:FF:000024">
    <property type="entry name" value="Olfactory receptor"/>
    <property type="match status" value="2"/>
</dbReference>
<accession>A0A8X8BJW1</accession>
<feature type="transmembrane region" description="Helical" evidence="13">
    <location>
        <begin position="27"/>
        <end position="48"/>
    </location>
</feature>
<feature type="transmembrane region" description="Helical" evidence="13">
    <location>
        <begin position="60"/>
        <end position="87"/>
    </location>
</feature>
<dbReference type="PANTHER" id="PTHR24242:SF359">
    <property type="entry name" value="ODORANT RECEPTOR-RELATED"/>
    <property type="match status" value="1"/>
</dbReference>
<feature type="transmembrane region" description="Helical" evidence="13">
    <location>
        <begin position="201"/>
        <end position="228"/>
    </location>
</feature>
<feature type="transmembrane region" description="Helical" evidence="13">
    <location>
        <begin position="428"/>
        <end position="448"/>
    </location>
</feature>
<dbReference type="EMBL" id="JAATIS010008602">
    <property type="protein sequence ID" value="KAG2457077.1"/>
    <property type="molecule type" value="Genomic_DNA"/>
</dbReference>
<protein>
    <submittedName>
        <fullName evidence="15">OL142 protein</fullName>
    </submittedName>
</protein>
<keyword evidence="5" id="KW-0552">Olfaction</keyword>
<gene>
    <name evidence="15" type="primary">Olfr142_1</name>
    <name evidence="15" type="ORF">GTO96_0013828</name>
</gene>
<evidence type="ECO:0000313" key="16">
    <source>
        <dbReference type="Proteomes" id="UP000886611"/>
    </source>
</evidence>
<dbReference type="Proteomes" id="UP000886611">
    <property type="component" value="Unassembled WGS sequence"/>
</dbReference>
<evidence type="ECO:0000256" key="10">
    <source>
        <dbReference type="ARBA" id="ARBA00023170"/>
    </source>
</evidence>
<keyword evidence="7" id="KW-0297">G-protein coupled receptor</keyword>
<keyword evidence="6 13" id="KW-1133">Transmembrane helix</keyword>
<comment type="subcellular location">
    <subcellularLocation>
        <location evidence="1">Cell membrane</location>
        <topology evidence="1">Multi-pass membrane protein</topology>
    </subcellularLocation>
</comment>
<evidence type="ECO:0000256" key="6">
    <source>
        <dbReference type="ARBA" id="ARBA00022989"/>
    </source>
</evidence>
<evidence type="ECO:0000256" key="1">
    <source>
        <dbReference type="ARBA" id="ARBA00004651"/>
    </source>
</evidence>
<evidence type="ECO:0000256" key="3">
    <source>
        <dbReference type="ARBA" id="ARBA00022606"/>
    </source>
</evidence>
<evidence type="ECO:0000256" key="13">
    <source>
        <dbReference type="SAM" id="Phobius"/>
    </source>
</evidence>
<keyword evidence="4 13" id="KW-0812">Transmembrane</keyword>
<dbReference type="GO" id="GO:0004930">
    <property type="term" value="F:G protein-coupled receptor activity"/>
    <property type="evidence" value="ECO:0007669"/>
    <property type="project" value="UniProtKB-KW"/>
</dbReference>
<feature type="transmembrane region" description="Helical" evidence="13">
    <location>
        <begin position="240"/>
        <end position="260"/>
    </location>
</feature>
<evidence type="ECO:0000256" key="9">
    <source>
        <dbReference type="ARBA" id="ARBA00023157"/>
    </source>
</evidence>
<keyword evidence="9" id="KW-1015">Disulfide bond</keyword>
<keyword evidence="8 13" id="KW-0472">Membrane</keyword>
<feature type="domain" description="G-protein coupled receptors family 1 profile" evidence="14">
    <location>
        <begin position="42"/>
        <end position="291"/>
    </location>
</feature>
<dbReference type="AlphaFoldDB" id="A0A8X8BJW1"/>
<evidence type="ECO:0000256" key="8">
    <source>
        <dbReference type="ARBA" id="ARBA00023136"/>
    </source>
</evidence>
<dbReference type="GO" id="GO:0005886">
    <property type="term" value="C:plasma membrane"/>
    <property type="evidence" value="ECO:0007669"/>
    <property type="project" value="UniProtKB-SubCell"/>
</dbReference>
<name>A0A8X8BJW1_POLSE</name>
<feature type="domain" description="G-protein coupled receptors family 1 profile" evidence="14">
    <location>
        <begin position="328"/>
        <end position="577"/>
    </location>
</feature>
<dbReference type="Gene3D" id="1.20.1070.10">
    <property type="entry name" value="Rhodopsin 7-helix transmembrane proteins"/>
    <property type="match status" value="2"/>
</dbReference>
<proteinExistence type="predicted"/>
<evidence type="ECO:0000256" key="4">
    <source>
        <dbReference type="ARBA" id="ARBA00022692"/>
    </source>
</evidence>
<evidence type="ECO:0000256" key="7">
    <source>
        <dbReference type="ARBA" id="ARBA00023040"/>
    </source>
</evidence>
<evidence type="ECO:0000256" key="5">
    <source>
        <dbReference type="ARBA" id="ARBA00022725"/>
    </source>
</evidence>
<dbReference type="SUPFAM" id="SSF81321">
    <property type="entry name" value="Family A G protein-coupled receptor-like"/>
    <property type="match status" value="2"/>
</dbReference>
<feature type="transmembrane region" description="Helical" evidence="13">
    <location>
        <begin position="559"/>
        <end position="579"/>
    </location>
</feature>
<dbReference type="GO" id="GO:0004984">
    <property type="term" value="F:olfactory receptor activity"/>
    <property type="evidence" value="ECO:0007669"/>
    <property type="project" value="InterPro"/>
</dbReference>
<keyword evidence="10" id="KW-0675">Receptor</keyword>